<dbReference type="AlphaFoldDB" id="A0AAJ1E1U1"/>
<dbReference type="InterPro" id="IPR029058">
    <property type="entry name" value="AB_hydrolase_fold"/>
</dbReference>
<name>A0AAJ1E1U1_9PSED</name>
<dbReference type="InterPro" id="IPR000073">
    <property type="entry name" value="AB_hydrolase_1"/>
</dbReference>
<protein>
    <submittedName>
        <fullName evidence="2">Alpha/beta hydrolase</fullName>
    </submittedName>
</protein>
<dbReference type="InterPro" id="IPR050228">
    <property type="entry name" value="Carboxylesterase_BioH"/>
</dbReference>
<dbReference type="RefSeq" id="WP_124299157.1">
    <property type="nucleotide sequence ID" value="NZ_CP027715.1"/>
</dbReference>
<dbReference type="Gene3D" id="3.40.50.1820">
    <property type="entry name" value="alpha/beta hydrolase"/>
    <property type="match status" value="1"/>
</dbReference>
<dbReference type="GO" id="GO:0016787">
    <property type="term" value="F:hydrolase activity"/>
    <property type="evidence" value="ECO:0007669"/>
    <property type="project" value="UniProtKB-KW"/>
</dbReference>
<proteinExistence type="predicted"/>
<evidence type="ECO:0000313" key="3">
    <source>
        <dbReference type="Proteomes" id="UP000787568"/>
    </source>
</evidence>
<dbReference type="PANTHER" id="PTHR43194:SF5">
    <property type="entry name" value="PIMELOYL-[ACYL-CARRIER PROTEIN] METHYL ESTER ESTERASE"/>
    <property type="match status" value="1"/>
</dbReference>
<feature type="domain" description="AB hydrolase-1" evidence="1">
    <location>
        <begin position="31"/>
        <end position="257"/>
    </location>
</feature>
<evidence type="ECO:0000313" key="2">
    <source>
        <dbReference type="EMBL" id="MBU4632153.1"/>
    </source>
</evidence>
<dbReference type="PANTHER" id="PTHR43194">
    <property type="entry name" value="HYDROLASE ALPHA/BETA FOLD FAMILY"/>
    <property type="match status" value="1"/>
</dbReference>
<keyword evidence="2" id="KW-0378">Hydrolase</keyword>
<accession>A0AAJ1E1U1</accession>
<organism evidence="2 3">
    <name type="scientific">Pseudomonas chlororaphis subsp. aurantiaca</name>
    <dbReference type="NCBI Taxonomy" id="86192"/>
    <lineage>
        <taxon>Bacteria</taxon>
        <taxon>Pseudomonadati</taxon>
        <taxon>Pseudomonadota</taxon>
        <taxon>Gammaproteobacteria</taxon>
        <taxon>Pseudomonadales</taxon>
        <taxon>Pseudomonadaceae</taxon>
        <taxon>Pseudomonas</taxon>
    </lineage>
</organism>
<dbReference type="SUPFAM" id="SSF53474">
    <property type="entry name" value="alpha/beta-Hydrolases"/>
    <property type="match status" value="1"/>
</dbReference>
<reference evidence="2" key="1">
    <citation type="submission" date="2020-12" db="EMBL/GenBank/DDBJ databases">
        <title>Generalized mutagenesis with transposon Tn5. A laboratory procedure for the identification of genes responsible for a bacterial phenotype and its regulation, illustrated with phenazine production in Pseudomonas chlororaphis.</title>
        <authorList>
            <person name="Muzio F."/>
            <person name="Sobrero P."/>
            <person name="Agaras B."/>
            <person name="Valverde C."/>
        </authorList>
    </citation>
    <scope>NUCLEOTIDE SEQUENCE</scope>
    <source>
        <strain evidence="2">SMMP3</strain>
    </source>
</reference>
<evidence type="ECO:0000259" key="1">
    <source>
        <dbReference type="Pfam" id="PF12697"/>
    </source>
</evidence>
<comment type="caution">
    <text evidence="2">The sequence shown here is derived from an EMBL/GenBank/DDBJ whole genome shotgun (WGS) entry which is preliminary data.</text>
</comment>
<sequence length="293" mass="32552">MWRNHCVIEKAFNDYCVHVEQLGNDPQRKTVLLVNGAMATTTAFARTSRCLAEHFNVVMFDLPFSGNSRPHNPDQRLVTKDDEVAILLALIERFKVNHVVSTSWGGLSTLLALTHNPGTVESSVVMSFTPLLNPPMLDYISGAQALLERQDSGGIGHLLNDTLGKHLPPRLKAANQLHMATLVDAERHQVRFHIEQALRLNQGTFVQRLAAIDSHVHFINGAWDEYTPAQDAQQFRRYVRDCSFAVVEGSGHFLDLESRTAADGVHRALLAQLLPSAREPATAVEPITRLRSA</sequence>
<dbReference type="Proteomes" id="UP000787568">
    <property type="component" value="Unassembled WGS sequence"/>
</dbReference>
<gene>
    <name evidence="2" type="ORF">I8747_04915</name>
</gene>
<dbReference type="Pfam" id="PF12697">
    <property type="entry name" value="Abhydrolase_6"/>
    <property type="match status" value="1"/>
</dbReference>
<dbReference type="EMBL" id="JAEEFW010000001">
    <property type="protein sequence ID" value="MBU4632153.1"/>
    <property type="molecule type" value="Genomic_DNA"/>
</dbReference>